<feature type="compositionally biased region" description="Basic residues" evidence="1">
    <location>
        <begin position="638"/>
        <end position="655"/>
    </location>
</feature>
<evidence type="ECO:0000313" key="3">
    <source>
        <dbReference type="Proteomes" id="UP000198406"/>
    </source>
</evidence>
<feature type="compositionally biased region" description="Polar residues" evidence="1">
    <location>
        <begin position="596"/>
        <end position="606"/>
    </location>
</feature>
<dbReference type="OrthoDB" id="49590at2759"/>
<dbReference type="InterPro" id="IPR027417">
    <property type="entry name" value="P-loop_NTPase"/>
</dbReference>
<accession>A0A1Z5JFX7</accession>
<feature type="compositionally biased region" description="Polar residues" evidence="1">
    <location>
        <begin position="421"/>
        <end position="443"/>
    </location>
</feature>
<feature type="compositionally biased region" description="Acidic residues" evidence="1">
    <location>
        <begin position="361"/>
        <end position="370"/>
    </location>
</feature>
<feature type="region of interest" description="Disordered" evidence="1">
    <location>
        <begin position="552"/>
        <end position="606"/>
    </location>
</feature>
<feature type="compositionally biased region" description="Basic and acidic residues" evidence="1">
    <location>
        <begin position="656"/>
        <end position="667"/>
    </location>
</feature>
<feature type="compositionally biased region" description="Basic and acidic residues" evidence="1">
    <location>
        <begin position="384"/>
        <end position="394"/>
    </location>
</feature>
<protein>
    <submittedName>
        <fullName evidence="2">Uncharacterized protein</fullName>
    </submittedName>
</protein>
<dbReference type="SUPFAM" id="SSF52540">
    <property type="entry name" value="P-loop containing nucleoside triphosphate hydrolases"/>
    <property type="match status" value="1"/>
</dbReference>
<feature type="region of interest" description="Disordered" evidence="1">
    <location>
        <begin position="1"/>
        <end position="57"/>
    </location>
</feature>
<dbReference type="EMBL" id="BDSP01000053">
    <property type="protein sequence ID" value="GAX12658.1"/>
    <property type="molecule type" value="Genomic_DNA"/>
</dbReference>
<keyword evidence="3" id="KW-1185">Reference proteome</keyword>
<feature type="region of interest" description="Disordered" evidence="1">
    <location>
        <begin position="281"/>
        <end position="330"/>
    </location>
</feature>
<feature type="compositionally biased region" description="Polar residues" evidence="1">
    <location>
        <begin position="294"/>
        <end position="309"/>
    </location>
</feature>
<feature type="region of interest" description="Disordered" evidence="1">
    <location>
        <begin position="624"/>
        <end position="667"/>
    </location>
</feature>
<organism evidence="2 3">
    <name type="scientific">Fistulifera solaris</name>
    <name type="common">Oleaginous diatom</name>
    <dbReference type="NCBI Taxonomy" id="1519565"/>
    <lineage>
        <taxon>Eukaryota</taxon>
        <taxon>Sar</taxon>
        <taxon>Stramenopiles</taxon>
        <taxon>Ochrophyta</taxon>
        <taxon>Bacillariophyta</taxon>
        <taxon>Bacillariophyceae</taxon>
        <taxon>Bacillariophycidae</taxon>
        <taxon>Naviculales</taxon>
        <taxon>Naviculaceae</taxon>
        <taxon>Fistulifera</taxon>
    </lineage>
</organism>
<reference evidence="2 3" key="1">
    <citation type="journal article" date="2015" name="Plant Cell">
        <title>Oil accumulation by the oleaginous diatom Fistulifera solaris as revealed by the genome and transcriptome.</title>
        <authorList>
            <person name="Tanaka T."/>
            <person name="Maeda Y."/>
            <person name="Veluchamy A."/>
            <person name="Tanaka M."/>
            <person name="Abida H."/>
            <person name="Marechal E."/>
            <person name="Bowler C."/>
            <person name="Muto M."/>
            <person name="Sunaga Y."/>
            <person name="Tanaka M."/>
            <person name="Yoshino T."/>
            <person name="Taniguchi T."/>
            <person name="Fukuda Y."/>
            <person name="Nemoto M."/>
            <person name="Matsumoto M."/>
            <person name="Wong P.S."/>
            <person name="Aburatani S."/>
            <person name="Fujibuchi W."/>
        </authorList>
    </citation>
    <scope>NUCLEOTIDE SEQUENCE [LARGE SCALE GENOMIC DNA]</scope>
    <source>
        <strain evidence="2 3">JPCC DA0580</strain>
    </source>
</reference>
<evidence type="ECO:0000313" key="2">
    <source>
        <dbReference type="EMBL" id="GAX12658.1"/>
    </source>
</evidence>
<dbReference type="InParanoid" id="A0A1Z5JFX7"/>
<feature type="region of interest" description="Disordered" evidence="1">
    <location>
        <begin position="356"/>
        <end position="535"/>
    </location>
</feature>
<gene>
    <name evidence="2" type="ORF">FisN_13Lh129</name>
</gene>
<name>A0A1Z5JFX7_FISSO</name>
<feature type="compositionally biased region" description="Polar residues" evidence="1">
    <location>
        <begin position="577"/>
        <end position="586"/>
    </location>
</feature>
<comment type="caution">
    <text evidence="2">The sequence shown here is derived from an EMBL/GenBank/DDBJ whole genome shotgun (WGS) entry which is preliminary data.</text>
</comment>
<evidence type="ECO:0000256" key="1">
    <source>
        <dbReference type="SAM" id="MobiDB-lite"/>
    </source>
</evidence>
<proteinExistence type="predicted"/>
<sequence>MGTTESILYDDEDDDQHEKEVADLFTPDSRRKGRPSTTPLPSTARRRNVQSPSEKNPPLFVLNVTILGLTKAGKQTLLHRLRGKDPFSVVLEKQSSAQVPYQSPRPVEDRIQLHAQIHRESSNSQLQTDLAILLIDPRHDRKRIEQSIGEAIQSVWRSTQNENNKPFCLCILLNFWDKLHKSDKKQRKTQVSESDVQQMTLLALQDLSTDVEPSRLHLQFATSSLFNCYGLGILHFFIYQSYLLLKQWQLHNKLQAIRQTFQQSRESVPQVIPYEVYLKQLRNPPPVPSPEQPKQSTTRDSSQASTQIETQRRPVVMPTEVSLKPTSSLQNAEASRKALEAFLADEDDEDEVIFKQHNVYDSDEESEVFIDESGRRHMAGPDNSRSDSRSEISFESKAGQSLDSKTKNNETGDSVEFRQSGALTSIGSNCDNSSHSPSRTSSAKADIVEVGSISPHASNFSEEDSEHEPSNYISPPVEAETSDKHRNEESTIVDEELTKHTRNGDRHKKAQATLPVTANKVDENPTPIIVSTNNNAVENAEDGDESEFFVEEADGASDPIPEASTKAIANSPRPSAESASIDTQDASIAAKVPLTNGKSQDRSSQMSPAVLVAIAAAQQAAEAMLEQQLSQESEKKAREKKPKKEKKKKEKRKKEVKIQRELDALSD</sequence>
<dbReference type="AlphaFoldDB" id="A0A1Z5JFX7"/>
<dbReference type="Proteomes" id="UP000198406">
    <property type="component" value="Unassembled WGS sequence"/>
</dbReference>